<protein>
    <submittedName>
        <fullName evidence="1">Uncharacterized protein</fullName>
    </submittedName>
</protein>
<dbReference type="RefSeq" id="WP_107803126.1">
    <property type="nucleotide sequence ID" value="NZ_QAOI01000009.1"/>
</dbReference>
<gene>
    <name evidence="1" type="ORF">C8R26_109106</name>
</gene>
<name>A0A2T5I0H8_9PROT</name>
<dbReference type="EMBL" id="QAOI01000009">
    <property type="protein sequence ID" value="PTQ77320.1"/>
    <property type="molecule type" value="Genomic_DNA"/>
</dbReference>
<reference evidence="1 2" key="1">
    <citation type="submission" date="2018-04" db="EMBL/GenBank/DDBJ databases">
        <title>Active sludge and wastewater microbial communities from Klosterneuburg, Austria.</title>
        <authorList>
            <person name="Wagner M."/>
        </authorList>
    </citation>
    <scope>NUCLEOTIDE SEQUENCE [LARGE SCALE GENOMIC DNA]</scope>
    <source>
        <strain evidence="1 2">Nm49</strain>
    </source>
</reference>
<proteinExistence type="predicted"/>
<comment type="caution">
    <text evidence="1">The sequence shown here is derived from an EMBL/GenBank/DDBJ whole genome shotgun (WGS) entry which is preliminary data.</text>
</comment>
<accession>A0A2T5I0H8</accession>
<dbReference type="Proteomes" id="UP000244128">
    <property type="component" value="Unassembled WGS sequence"/>
</dbReference>
<evidence type="ECO:0000313" key="2">
    <source>
        <dbReference type="Proteomes" id="UP000244128"/>
    </source>
</evidence>
<organism evidence="1 2">
    <name type="scientific">Nitrosomonas oligotropha</name>
    <dbReference type="NCBI Taxonomy" id="42354"/>
    <lineage>
        <taxon>Bacteria</taxon>
        <taxon>Pseudomonadati</taxon>
        <taxon>Pseudomonadota</taxon>
        <taxon>Betaproteobacteria</taxon>
        <taxon>Nitrosomonadales</taxon>
        <taxon>Nitrosomonadaceae</taxon>
        <taxon>Nitrosomonas</taxon>
    </lineage>
</organism>
<sequence length="197" mass="21340">MTVEQYSKPSEEEVLLAFAVEPTHNHKTLEKYLREYPEHAKALVACSIELMVDATRSDEITVVSGGAVDRAWQRFQTVVGQSDDVVVTNPFATLNPTAFRSLAKKLNITPLLLARLRDRAIVAATIPGCFVEGLAAELGATAESVMSYLQSPPAIVSGHSFRSAVKPAVTEQISFTEAIEMSQLTPAQLEALKALQG</sequence>
<evidence type="ECO:0000313" key="1">
    <source>
        <dbReference type="EMBL" id="PTQ77320.1"/>
    </source>
</evidence>
<dbReference type="AlphaFoldDB" id="A0A2T5I0H8"/>